<gene>
    <name evidence="1" type="ORF">AFUS01_LOCUS20596</name>
</gene>
<organism evidence="1 2">
    <name type="scientific">Allacma fusca</name>
    <dbReference type="NCBI Taxonomy" id="39272"/>
    <lineage>
        <taxon>Eukaryota</taxon>
        <taxon>Metazoa</taxon>
        <taxon>Ecdysozoa</taxon>
        <taxon>Arthropoda</taxon>
        <taxon>Hexapoda</taxon>
        <taxon>Collembola</taxon>
        <taxon>Symphypleona</taxon>
        <taxon>Sminthuridae</taxon>
        <taxon>Allacma</taxon>
    </lineage>
</organism>
<comment type="caution">
    <text evidence="1">The sequence shown here is derived from an EMBL/GenBank/DDBJ whole genome shotgun (WGS) entry which is preliminary data.</text>
</comment>
<sequence length="82" mass="9442">RPHHFQRVCPNSYQHSTFHFTLKEIDESGEHSPPFHNGHEWHETKSQCSVVLSLSSTYNFLMPGINVGGRHWLGKLLGTPEF</sequence>
<reference evidence="1" key="1">
    <citation type="submission" date="2021-06" db="EMBL/GenBank/DDBJ databases">
        <authorList>
            <person name="Hodson N. C."/>
            <person name="Mongue J. A."/>
            <person name="Jaron S. K."/>
        </authorList>
    </citation>
    <scope>NUCLEOTIDE SEQUENCE</scope>
</reference>
<dbReference type="AlphaFoldDB" id="A0A8J2K4H3"/>
<name>A0A8J2K4H3_9HEXA</name>
<evidence type="ECO:0000313" key="1">
    <source>
        <dbReference type="EMBL" id="CAG7732057.1"/>
    </source>
</evidence>
<feature type="non-terminal residue" evidence="1">
    <location>
        <position position="1"/>
    </location>
</feature>
<keyword evidence="2" id="KW-1185">Reference proteome</keyword>
<accession>A0A8J2K4H3</accession>
<evidence type="ECO:0000313" key="2">
    <source>
        <dbReference type="Proteomes" id="UP000708208"/>
    </source>
</evidence>
<proteinExistence type="predicted"/>
<dbReference type="EMBL" id="CAJVCH010224072">
    <property type="protein sequence ID" value="CAG7732057.1"/>
    <property type="molecule type" value="Genomic_DNA"/>
</dbReference>
<protein>
    <submittedName>
        <fullName evidence="1">Uncharacterized protein</fullName>
    </submittedName>
</protein>
<dbReference type="Proteomes" id="UP000708208">
    <property type="component" value="Unassembled WGS sequence"/>
</dbReference>